<dbReference type="GO" id="GO:0016020">
    <property type="term" value="C:membrane"/>
    <property type="evidence" value="ECO:0007669"/>
    <property type="project" value="TreeGrafter"/>
</dbReference>
<sequence>PLARSTSDLTTGMETGLMLGCGGTGSGGGGGSGPLQLLSSAVAATAGGVFSPSSGAMFTSTSTAMVSSVVEGFPELALRAFPGPSAAAQLRRAIVGHLASLPRRSQPWTHLGVFVAGSQAHLWLKPANRWPKLKAFVMHSDSRGAFLDVQLPGAAGATGGLVALDPAALRRAATSGLAAAITAAWPGQAPLERIRRAAAFTLAFAVRGPAGPYSMLGSALGTAIRKRDKEAFDALAGVGKLSELLDDTAAAAAAATAGGGGCGSGGGSGTAGRESGGGASTGGGGGGGGAGTAAEAAEPGSSDGDGGAGRRSSGGGSVGAGGAGVSIGSGGGGGGGGGGYIVSFKKDQDGYMRLRLEALLMEWPKEHLVGTAGGGTTITSTALPSAVVDTNSAGLLSLGATTDCSSTTSSTVNDLTVIYSSGPRASLDFPSGLAVLAPSFSGPLPSTSFSGVAALPLNGSGGSGGPISDVGSPPLEQELMRRFPPPAGAPAGSEQVTIAAAKRCIARLLAWAPPPHQLTFAKLGAQVPKLLGGARIGRNLRLICLEEPDVFAVQSQSPTVYVVRLVCPRLLQLAQEQSERKHASSQQPQQTFQQTHLLTNQPPPPPPPQQQQQPSSHTLPKMMQVVVPQQHAIVPKQLQLATVQPGQVGGGIGGGGGALAAQLQQLQLHQPQQHQMQGLVAGGVRLGTCTAPQPQNPLMPSHPQLRIATVAQRLLLQPQGQGAELEQDTQQQQQPYIRTATQLVSSASSTSGELGRSGSATWSTTWQQQPQQQPPLLLLQPQSQAQGPQQQQPGGISTLRHQSSLGSNNGGGGTARLYDDRLSLNGSTPRPSLSSVGSLGGRDGFSASNLSLDSAQLTSWHGGGGAVGGGGGGGGAVPNNLAQHQHQHSQTQHLQQFQQQQQQMAVAAAAAAAAAVSRKTVGQRLHDFAASALVAEQALQQQHAQTHGGGAVTSTLHNTAAVHILSNPYSPDFLAVMQHCHACAQIGIAVQVYDGRPALVSLYAPSAMAMAGGVDSGASGGGAGGAGDGGGGGAAVAAAEAWPPAVYVLDCTASSASEGPEAMVGVLLGSLRGLLEEPGVAKVVHGCEQVRALEVTSGASIAPLLDTSILLSAILTMLPPLPPPPPAAAVAVAAAAGALPAGGYSSTEAAAVAQLCAHVAELRAVLQSVELWTDRPELLALLGEVHFAAHRAELWAAAGRDSNWLSRPLSEGQVAVAAQSVRHLPELWAALCEAVPWLAAHAALRVMQHLRSSSAAAAAVTVMAGMRVAREV</sequence>
<dbReference type="InterPro" id="IPR012337">
    <property type="entry name" value="RNaseH-like_sf"/>
</dbReference>
<feature type="region of interest" description="Disordered" evidence="1">
    <location>
        <begin position="861"/>
        <end position="898"/>
    </location>
</feature>
<dbReference type="Proteomes" id="UP000722791">
    <property type="component" value="Unassembled WGS sequence"/>
</dbReference>
<protein>
    <submittedName>
        <fullName evidence="2">Uncharacterized protein</fullName>
    </submittedName>
</protein>
<dbReference type="EMBL" id="BNCQ01000058">
    <property type="protein sequence ID" value="GIM14706.1"/>
    <property type="molecule type" value="Genomic_DNA"/>
</dbReference>
<feature type="compositionally biased region" description="Low complexity" evidence="1">
    <location>
        <begin position="292"/>
        <end position="302"/>
    </location>
</feature>
<organism evidence="2 3">
    <name type="scientific">Volvox reticuliferus</name>
    <dbReference type="NCBI Taxonomy" id="1737510"/>
    <lineage>
        <taxon>Eukaryota</taxon>
        <taxon>Viridiplantae</taxon>
        <taxon>Chlorophyta</taxon>
        <taxon>core chlorophytes</taxon>
        <taxon>Chlorophyceae</taxon>
        <taxon>CS clade</taxon>
        <taxon>Chlamydomonadales</taxon>
        <taxon>Volvocaceae</taxon>
        <taxon>Volvox</taxon>
    </lineage>
</organism>
<feature type="compositionally biased region" description="Gly residues" evidence="1">
    <location>
        <begin position="303"/>
        <end position="320"/>
    </location>
</feature>
<dbReference type="PANTHER" id="PTHR15048:SF0">
    <property type="entry name" value="STARCH-BINDING DOMAIN-CONTAINING PROTEIN 1"/>
    <property type="match status" value="1"/>
</dbReference>
<feature type="region of interest" description="Disordered" evidence="1">
    <location>
        <begin position="596"/>
        <end position="617"/>
    </location>
</feature>
<reference evidence="2" key="1">
    <citation type="journal article" date="2021" name="Proc. Natl. Acad. Sci. U.S.A.">
        <title>Three genomes in the algal genus Volvox reveal the fate of a haploid sex-determining region after a transition to homothallism.</title>
        <authorList>
            <person name="Yamamoto K."/>
            <person name="Hamaji T."/>
            <person name="Kawai-Toyooka H."/>
            <person name="Matsuzaki R."/>
            <person name="Takahashi F."/>
            <person name="Nishimura Y."/>
            <person name="Kawachi M."/>
            <person name="Noguchi H."/>
            <person name="Minakuchi Y."/>
            <person name="Umen J.G."/>
            <person name="Toyoda A."/>
            <person name="Nozaki H."/>
        </authorList>
    </citation>
    <scope>NUCLEOTIDE SEQUENCE</scope>
    <source>
        <strain evidence="2">NIES-3785</strain>
    </source>
</reference>
<feature type="compositionally biased region" description="Low complexity" evidence="1">
    <location>
        <begin position="767"/>
        <end position="793"/>
    </location>
</feature>
<evidence type="ECO:0000256" key="1">
    <source>
        <dbReference type="SAM" id="MobiDB-lite"/>
    </source>
</evidence>
<feature type="non-terminal residue" evidence="2">
    <location>
        <position position="1"/>
    </location>
</feature>
<comment type="caution">
    <text evidence="2">The sequence shown here is derived from an EMBL/GenBank/DDBJ whole genome shotgun (WGS) entry which is preliminary data.</text>
</comment>
<dbReference type="AlphaFoldDB" id="A0A8J4GTF7"/>
<dbReference type="SUPFAM" id="SSF53098">
    <property type="entry name" value="Ribonuclease H-like"/>
    <property type="match status" value="1"/>
</dbReference>
<feature type="region of interest" description="Disordered" evidence="1">
    <location>
        <begin position="742"/>
        <end position="839"/>
    </location>
</feature>
<proteinExistence type="predicted"/>
<dbReference type="GO" id="GO:0003676">
    <property type="term" value="F:nucleic acid binding"/>
    <property type="evidence" value="ECO:0007669"/>
    <property type="project" value="InterPro"/>
</dbReference>
<name>A0A8J4GTF7_9CHLO</name>
<gene>
    <name evidence="2" type="ORF">Vretimale_17648</name>
</gene>
<feature type="compositionally biased region" description="Gly residues" evidence="1">
    <location>
        <begin position="861"/>
        <end position="876"/>
    </location>
</feature>
<feature type="compositionally biased region" description="Gly residues" evidence="1">
    <location>
        <begin position="258"/>
        <end position="291"/>
    </location>
</feature>
<feature type="compositionally biased region" description="Polar residues" evidence="1">
    <location>
        <begin position="742"/>
        <end position="766"/>
    </location>
</feature>
<feature type="region of interest" description="Disordered" evidence="1">
    <location>
        <begin position="258"/>
        <end position="320"/>
    </location>
</feature>
<dbReference type="Gene3D" id="3.30.420.10">
    <property type="entry name" value="Ribonuclease H-like superfamily/Ribonuclease H"/>
    <property type="match status" value="1"/>
</dbReference>
<dbReference type="InterPro" id="IPR036397">
    <property type="entry name" value="RNaseH_sf"/>
</dbReference>
<evidence type="ECO:0000313" key="3">
    <source>
        <dbReference type="Proteomes" id="UP000722791"/>
    </source>
</evidence>
<feature type="compositionally biased region" description="Low complexity" evidence="1">
    <location>
        <begin position="882"/>
        <end position="898"/>
    </location>
</feature>
<evidence type="ECO:0000313" key="2">
    <source>
        <dbReference type="EMBL" id="GIM14706.1"/>
    </source>
</evidence>
<accession>A0A8J4GTF7</accession>
<feature type="compositionally biased region" description="Polar residues" evidence="1">
    <location>
        <begin position="824"/>
        <end position="837"/>
    </location>
</feature>
<dbReference type="PANTHER" id="PTHR15048">
    <property type="entry name" value="STARCH-BINDING DOMAIN-CONTAINING PROTEIN 1"/>
    <property type="match status" value="1"/>
</dbReference>